<dbReference type="Pfam" id="PF09270">
    <property type="entry name" value="BTD"/>
    <property type="match status" value="1"/>
</dbReference>
<dbReference type="InterPro" id="IPR015350">
    <property type="entry name" value="Beta-trefoil_DNA-bd_dom"/>
</dbReference>
<feature type="region of interest" description="Disordered" evidence="7">
    <location>
        <begin position="555"/>
        <end position="582"/>
    </location>
</feature>
<feature type="region of interest" description="Disordered" evidence="7">
    <location>
        <begin position="1"/>
        <end position="73"/>
    </location>
</feature>
<proteinExistence type="inferred from homology"/>
<comment type="similarity">
    <text evidence="2">Belongs to the Su(H) family.</text>
</comment>
<dbReference type="OrthoDB" id="5600360at2759"/>
<dbReference type="SUPFAM" id="SSF110217">
    <property type="entry name" value="DNA-binding protein LAG-1 (CSL)"/>
    <property type="match status" value="1"/>
</dbReference>
<evidence type="ECO:0000256" key="4">
    <source>
        <dbReference type="ARBA" id="ARBA00023125"/>
    </source>
</evidence>
<dbReference type="SMART" id="SM01267">
    <property type="entry name" value="LAG1_DNAbind"/>
    <property type="match status" value="1"/>
</dbReference>
<feature type="compositionally biased region" description="Polar residues" evidence="7">
    <location>
        <begin position="89"/>
        <end position="103"/>
    </location>
</feature>
<evidence type="ECO:0000256" key="3">
    <source>
        <dbReference type="ARBA" id="ARBA00023015"/>
    </source>
</evidence>
<organism evidence="10 11">
    <name type="scientific">Tricholomella constricta</name>
    <dbReference type="NCBI Taxonomy" id="117010"/>
    <lineage>
        <taxon>Eukaryota</taxon>
        <taxon>Fungi</taxon>
        <taxon>Dikarya</taxon>
        <taxon>Basidiomycota</taxon>
        <taxon>Agaricomycotina</taxon>
        <taxon>Agaricomycetes</taxon>
        <taxon>Agaricomycetidae</taxon>
        <taxon>Agaricales</taxon>
        <taxon>Tricholomatineae</taxon>
        <taxon>Lyophyllaceae</taxon>
        <taxon>Tricholomella</taxon>
    </lineage>
</organism>
<keyword evidence="11" id="KW-1185">Reference proteome</keyword>
<feature type="compositionally biased region" description="Polar residues" evidence="7">
    <location>
        <begin position="45"/>
        <end position="62"/>
    </location>
</feature>
<evidence type="ECO:0000256" key="2">
    <source>
        <dbReference type="ARBA" id="ARBA00009704"/>
    </source>
</evidence>
<evidence type="ECO:0000313" key="10">
    <source>
        <dbReference type="EMBL" id="KAF5384791.1"/>
    </source>
</evidence>
<feature type="compositionally biased region" description="Polar residues" evidence="7">
    <location>
        <begin position="613"/>
        <end position="624"/>
    </location>
</feature>
<feature type="domain" description="RBP-J/Cbf11/Cbf12 DNA binding" evidence="8">
    <location>
        <begin position="150"/>
        <end position="283"/>
    </location>
</feature>
<gene>
    <name evidence="10" type="ORF">D9615_001427</name>
</gene>
<keyword evidence="3" id="KW-0805">Transcription regulation</keyword>
<dbReference type="EMBL" id="JAACJP010000004">
    <property type="protein sequence ID" value="KAF5384791.1"/>
    <property type="molecule type" value="Genomic_DNA"/>
</dbReference>
<dbReference type="Gene3D" id="2.80.10.50">
    <property type="match status" value="1"/>
</dbReference>
<dbReference type="InterPro" id="IPR037095">
    <property type="entry name" value="RBP-J/Cbf11_DNA-bd_sf"/>
</dbReference>
<evidence type="ECO:0000256" key="1">
    <source>
        <dbReference type="ARBA" id="ARBA00004123"/>
    </source>
</evidence>
<feature type="compositionally biased region" description="Basic and acidic residues" evidence="7">
    <location>
        <begin position="116"/>
        <end position="139"/>
    </location>
</feature>
<name>A0A8H5HKJ4_9AGAR</name>
<evidence type="ECO:0000259" key="9">
    <source>
        <dbReference type="SMART" id="SM01268"/>
    </source>
</evidence>
<feature type="domain" description="Beta-trefoil DNA-binding" evidence="9">
    <location>
        <begin position="284"/>
        <end position="460"/>
    </location>
</feature>
<feature type="region of interest" description="Disordered" evidence="7">
    <location>
        <begin position="84"/>
        <end position="103"/>
    </location>
</feature>
<dbReference type="InterPro" id="IPR008967">
    <property type="entry name" value="p53-like_TF_DNA-bd_sf"/>
</dbReference>
<dbReference type="GO" id="GO:0000978">
    <property type="term" value="F:RNA polymerase II cis-regulatory region sequence-specific DNA binding"/>
    <property type="evidence" value="ECO:0007669"/>
    <property type="project" value="InterPro"/>
</dbReference>
<dbReference type="InterPro" id="IPR036358">
    <property type="entry name" value="BTD_sf"/>
</dbReference>
<accession>A0A8H5HKJ4</accession>
<dbReference type="Proteomes" id="UP000565441">
    <property type="component" value="Unassembled WGS sequence"/>
</dbReference>
<dbReference type="InterPro" id="IPR015351">
    <property type="entry name" value="RBP-J/Cbf11/Cbf12_DNA-bd"/>
</dbReference>
<dbReference type="InterPro" id="IPR040159">
    <property type="entry name" value="CLS_fam"/>
</dbReference>
<sequence>MSVSQDPFFLDHHLHMAQGENDSPIDHSNPSPSPQPPDQPSVSNRQPSPTSASLNTPRTPSPTEHVIATADPNASIQSILTASKKEPSANGQPWTPSPSLIQPDSLAISQTSAGKRKLEEPSPEDPHSKIRRTVGDHVSQDPSRVMPMTTVICLHAAVAQKSYGTEKRFLCPPPVVHIEGPVWHLRSQQLSMAVVSENGERSFEQKAPLDNNMTASFKFLHVTGTAKAKSFQLSLDIADPPPPSLTPDGADAPTGRVWAAFDSAPVTIISKPSKKTAKTRNISSCILAGGPVSLFNRINSQTVRTKYMTIDHAQLCASNVAWSAFNVNVVSRPTEAPPVGGPQPVTYGCEIVLSDTHSGISTSPLIIRKVDKGRVSADDGGPVSQMQKIALQRVNPDGSRHYLSAAGPLPGTPGVVAPPAPGISSQAGTHPLLFQSPRIRDELKDGVRIISDEVDDYLCWTIVGISKFQYTFFDAFGQNNNIPEMPITPFPTLFTAPVYRPNNNTVELTVSNFFYEDPKTRTQTPLDVYLGNLGPLRHRIYQATPPGPLTNISPFVQTIPGGPQEGGLSDAAGTPSPTVGAPRYMASGPLHTIVIVEMPPLAEVIKALDQDALPSNSDGTGSNHHSPRAAGGTPAPDHRSGPGQPSLALAGRSLPLLFIRASDGVGYHSGRTITCENVFQGIDLGGMAANPPVGANIDTGWLAAAQVAATAEGGLHGWSLRVM</sequence>
<keyword evidence="5" id="KW-0804">Transcription</keyword>
<dbReference type="SMART" id="SM01268">
    <property type="entry name" value="BTD"/>
    <property type="match status" value="1"/>
</dbReference>
<comment type="caution">
    <text evidence="10">The sequence shown here is derived from an EMBL/GenBank/DDBJ whole genome shotgun (WGS) entry which is preliminary data.</text>
</comment>
<evidence type="ECO:0000256" key="7">
    <source>
        <dbReference type="SAM" id="MobiDB-lite"/>
    </source>
</evidence>
<evidence type="ECO:0000313" key="11">
    <source>
        <dbReference type="Proteomes" id="UP000565441"/>
    </source>
</evidence>
<comment type="subcellular location">
    <subcellularLocation>
        <location evidence="1">Nucleus</location>
    </subcellularLocation>
</comment>
<feature type="region of interest" description="Disordered" evidence="7">
    <location>
        <begin position="110"/>
        <end position="142"/>
    </location>
</feature>
<dbReference type="PANTHER" id="PTHR10665">
    <property type="entry name" value="RECOMBINING BINDING PROTEIN SUPPRESSOR OF HAIRLESS"/>
    <property type="match status" value="1"/>
</dbReference>
<reference evidence="10 11" key="1">
    <citation type="journal article" date="2020" name="ISME J.">
        <title>Uncovering the hidden diversity of litter-decomposition mechanisms in mushroom-forming fungi.</title>
        <authorList>
            <person name="Floudas D."/>
            <person name="Bentzer J."/>
            <person name="Ahren D."/>
            <person name="Johansson T."/>
            <person name="Persson P."/>
            <person name="Tunlid A."/>
        </authorList>
    </citation>
    <scope>NUCLEOTIDE SEQUENCE [LARGE SCALE GENOMIC DNA]</scope>
    <source>
        <strain evidence="10 11">CBS 661.87</strain>
    </source>
</reference>
<dbReference type="AlphaFoldDB" id="A0A8H5HKJ4"/>
<dbReference type="GO" id="GO:0005634">
    <property type="term" value="C:nucleus"/>
    <property type="evidence" value="ECO:0007669"/>
    <property type="project" value="UniProtKB-SubCell"/>
</dbReference>
<dbReference type="SUPFAM" id="SSF49417">
    <property type="entry name" value="p53-like transcription factors"/>
    <property type="match status" value="1"/>
</dbReference>
<evidence type="ECO:0000259" key="8">
    <source>
        <dbReference type="SMART" id="SM01267"/>
    </source>
</evidence>
<keyword evidence="4" id="KW-0238">DNA-binding</keyword>
<dbReference type="Pfam" id="PF09271">
    <property type="entry name" value="LAG1-DNAbind"/>
    <property type="match status" value="2"/>
</dbReference>
<protein>
    <submittedName>
        <fullName evidence="10">Uncharacterized protein</fullName>
    </submittedName>
</protein>
<evidence type="ECO:0000256" key="6">
    <source>
        <dbReference type="ARBA" id="ARBA00023242"/>
    </source>
</evidence>
<dbReference type="Gene3D" id="2.60.40.1450">
    <property type="entry name" value="LAG1, DNA binding domain"/>
    <property type="match status" value="1"/>
</dbReference>
<evidence type="ECO:0000256" key="5">
    <source>
        <dbReference type="ARBA" id="ARBA00023163"/>
    </source>
</evidence>
<dbReference type="GO" id="GO:0001228">
    <property type="term" value="F:DNA-binding transcription activator activity, RNA polymerase II-specific"/>
    <property type="evidence" value="ECO:0007669"/>
    <property type="project" value="InterPro"/>
</dbReference>
<keyword evidence="6" id="KW-0539">Nucleus</keyword>
<feature type="region of interest" description="Disordered" evidence="7">
    <location>
        <begin position="612"/>
        <end position="646"/>
    </location>
</feature>